<gene>
    <name evidence="6" type="ORF">D5R95_01295</name>
</gene>
<dbReference type="EMBL" id="QZAB01000089">
    <property type="protein sequence ID" value="RQD91169.1"/>
    <property type="molecule type" value="Genomic_DNA"/>
</dbReference>
<dbReference type="Pfam" id="PF01325">
    <property type="entry name" value="Fe_dep_repress"/>
    <property type="match status" value="1"/>
</dbReference>
<dbReference type="GO" id="GO:0003677">
    <property type="term" value="F:DNA binding"/>
    <property type="evidence" value="ECO:0007669"/>
    <property type="project" value="UniProtKB-KW"/>
</dbReference>
<sequence length="143" mass="16138">MNNGSITGLELSPRKIEYLKYLLNQDGSVKTNQISNHFGVDPSTITKTIIELSNEGYLQHIPYRGVQLTDKGQEYAKFLVKRHRILSLMFSHYGIDKDEACTEVARFESKVSKKVIDQICDSMGHPTISACGKISHAECNYLK</sequence>
<proteinExistence type="inferred from homology"/>
<organism evidence="6 7">
    <name type="scientific">Methanosalsum natronophilum</name>
    <dbReference type="NCBI Taxonomy" id="768733"/>
    <lineage>
        <taxon>Archaea</taxon>
        <taxon>Methanobacteriati</taxon>
        <taxon>Methanobacteriota</taxon>
        <taxon>Stenosarchaea group</taxon>
        <taxon>Methanomicrobia</taxon>
        <taxon>Methanosarcinales</taxon>
        <taxon>Methanosarcinaceae</taxon>
        <taxon>Methanosalsum</taxon>
    </lineage>
</organism>
<dbReference type="InterPro" id="IPR022689">
    <property type="entry name" value="Iron_dep_repressor"/>
</dbReference>
<evidence type="ECO:0000256" key="2">
    <source>
        <dbReference type="ARBA" id="ARBA00023015"/>
    </source>
</evidence>
<keyword evidence="3" id="KW-0238">DNA-binding</keyword>
<keyword evidence="2" id="KW-0805">Transcription regulation</keyword>
<comment type="caution">
    <text evidence="6">The sequence shown here is derived from an EMBL/GenBank/DDBJ whole genome shotgun (WGS) entry which is preliminary data.</text>
</comment>
<evidence type="ECO:0000313" key="7">
    <source>
        <dbReference type="Proteomes" id="UP000284763"/>
    </source>
</evidence>
<dbReference type="PANTHER" id="PTHR33238">
    <property type="entry name" value="IRON (METAL) DEPENDENT REPRESSOR, DTXR FAMILY"/>
    <property type="match status" value="1"/>
</dbReference>
<dbReference type="SMART" id="SM00529">
    <property type="entry name" value="HTH_DTXR"/>
    <property type="match status" value="1"/>
</dbReference>
<evidence type="ECO:0000259" key="5">
    <source>
        <dbReference type="PROSITE" id="PS50944"/>
    </source>
</evidence>
<accession>A0A3R7WFH7</accession>
<dbReference type="SUPFAM" id="SSF47979">
    <property type="entry name" value="Iron-dependent repressor protein, dimerization domain"/>
    <property type="match status" value="1"/>
</dbReference>
<dbReference type="Pfam" id="PF02742">
    <property type="entry name" value="Fe_dep_repr_C"/>
    <property type="match status" value="1"/>
</dbReference>
<dbReference type="PANTHER" id="PTHR33238:SF7">
    <property type="entry name" value="IRON-DEPENDENT TRANSCRIPTIONAL REGULATOR"/>
    <property type="match status" value="1"/>
</dbReference>
<dbReference type="Proteomes" id="UP000284763">
    <property type="component" value="Unassembled WGS sequence"/>
</dbReference>
<dbReference type="GO" id="GO:0003700">
    <property type="term" value="F:DNA-binding transcription factor activity"/>
    <property type="evidence" value="ECO:0007669"/>
    <property type="project" value="InterPro"/>
</dbReference>
<comment type="similarity">
    <text evidence="1">Belongs to the DtxR/MntR family.</text>
</comment>
<feature type="domain" description="HTH dtxR-type" evidence="5">
    <location>
        <begin position="11"/>
        <end position="69"/>
    </location>
</feature>
<dbReference type="GO" id="GO:0046914">
    <property type="term" value="F:transition metal ion binding"/>
    <property type="evidence" value="ECO:0007669"/>
    <property type="project" value="InterPro"/>
</dbReference>
<dbReference type="InterPro" id="IPR036421">
    <property type="entry name" value="Fe_dep_repressor_sf"/>
</dbReference>
<evidence type="ECO:0000256" key="4">
    <source>
        <dbReference type="ARBA" id="ARBA00023163"/>
    </source>
</evidence>
<protein>
    <submittedName>
        <fullName evidence="6">Metal-dependent transcriptional regulator</fullName>
    </submittedName>
</protein>
<dbReference type="InterPro" id="IPR022687">
    <property type="entry name" value="HTH_DTXR"/>
</dbReference>
<dbReference type="PROSITE" id="PS50944">
    <property type="entry name" value="HTH_DTXR"/>
    <property type="match status" value="1"/>
</dbReference>
<dbReference type="SUPFAM" id="SSF46785">
    <property type="entry name" value="Winged helix' DNA-binding domain"/>
    <property type="match status" value="1"/>
</dbReference>
<evidence type="ECO:0000313" key="6">
    <source>
        <dbReference type="EMBL" id="RQD91169.1"/>
    </source>
</evidence>
<dbReference type="AlphaFoldDB" id="A0A3R7WFH7"/>
<dbReference type="GO" id="GO:0046983">
    <property type="term" value="F:protein dimerization activity"/>
    <property type="evidence" value="ECO:0007669"/>
    <property type="project" value="InterPro"/>
</dbReference>
<dbReference type="InterPro" id="IPR036390">
    <property type="entry name" value="WH_DNA-bd_sf"/>
</dbReference>
<name>A0A3R7WFH7_9EURY</name>
<dbReference type="InterPro" id="IPR050536">
    <property type="entry name" value="DtxR_MntR_Metal-Reg"/>
</dbReference>
<keyword evidence="4" id="KW-0804">Transcription</keyword>
<dbReference type="InterPro" id="IPR001367">
    <property type="entry name" value="Fe_dep_repressor"/>
</dbReference>
<evidence type="ECO:0000256" key="3">
    <source>
        <dbReference type="ARBA" id="ARBA00023125"/>
    </source>
</evidence>
<dbReference type="Gene3D" id="1.10.10.10">
    <property type="entry name" value="Winged helix-like DNA-binding domain superfamily/Winged helix DNA-binding domain"/>
    <property type="match status" value="1"/>
</dbReference>
<dbReference type="InterPro" id="IPR036388">
    <property type="entry name" value="WH-like_DNA-bd_sf"/>
</dbReference>
<reference evidence="6 7" key="1">
    <citation type="submission" date="2018-08" db="EMBL/GenBank/DDBJ databases">
        <title>The metabolism and importance of syntrophic acetate oxidation coupled to methane or sulfide production in haloalkaline environments.</title>
        <authorList>
            <person name="Timmers P.H.A."/>
            <person name="Vavourakis C.D."/>
            <person name="Sorokin D.Y."/>
            <person name="Sinninghe Damste J.S."/>
            <person name="Muyzer G."/>
            <person name="Stams A.J.M."/>
            <person name="Plugge C.M."/>
        </authorList>
    </citation>
    <scope>NUCLEOTIDE SEQUENCE [LARGE SCALE GENOMIC DNA]</scope>
    <source>
        <strain evidence="6">MSAO_Arc3</strain>
    </source>
</reference>
<evidence type="ECO:0000256" key="1">
    <source>
        <dbReference type="ARBA" id="ARBA00007871"/>
    </source>
</evidence>